<dbReference type="PANTHER" id="PTHR33101:SF6">
    <property type="entry name" value="ROP GUANINE NUCLEOTIDE EXCHANGE FACTOR 1"/>
    <property type="match status" value="1"/>
</dbReference>
<name>A0A060PJW8_PHYPA</name>
<feature type="region of interest" description="Disordered" evidence="3">
    <location>
        <begin position="106"/>
        <end position="132"/>
    </location>
</feature>
<feature type="domain" description="PRONE" evidence="4">
    <location>
        <begin position="202"/>
        <end position="586"/>
    </location>
</feature>
<feature type="region of interest" description="Disordered" evidence="3">
    <location>
        <begin position="1"/>
        <end position="34"/>
    </location>
</feature>
<dbReference type="PANTHER" id="PTHR33101">
    <property type="entry name" value="ROP GUANINE NUCLEOTIDE EXCHANGE FACTOR 1"/>
    <property type="match status" value="1"/>
</dbReference>
<accession>A0A060PJW8</accession>
<dbReference type="Gene3D" id="1.20.58.2010">
    <property type="entry name" value="PRONE domain, subdomain 1"/>
    <property type="match status" value="2"/>
</dbReference>
<organism evidence="5">
    <name type="scientific">Physcomitrium patens</name>
    <name type="common">Spreading-leaved earth moss</name>
    <name type="synonym">Physcomitrella patens</name>
    <dbReference type="NCBI Taxonomy" id="3218"/>
    <lineage>
        <taxon>Eukaryota</taxon>
        <taxon>Viridiplantae</taxon>
        <taxon>Streptophyta</taxon>
        <taxon>Embryophyta</taxon>
        <taxon>Bryophyta</taxon>
        <taxon>Bryophytina</taxon>
        <taxon>Bryopsida</taxon>
        <taxon>Funariidae</taxon>
        <taxon>Funariales</taxon>
        <taxon>Funariaceae</taxon>
        <taxon>Physcomitrium</taxon>
    </lineage>
</organism>
<feature type="compositionally biased region" description="Low complexity" evidence="3">
    <location>
        <begin position="628"/>
        <end position="645"/>
    </location>
</feature>
<feature type="compositionally biased region" description="Basic and acidic residues" evidence="3">
    <location>
        <begin position="117"/>
        <end position="126"/>
    </location>
</feature>
<dbReference type="Pfam" id="PF03759">
    <property type="entry name" value="PRONE"/>
    <property type="match status" value="1"/>
</dbReference>
<dbReference type="FunFam" id="1.20.58.2010:FF:000003">
    <property type="entry name" value="Rop guanine nucleotide exchange factor 14"/>
    <property type="match status" value="1"/>
</dbReference>
<reference evidence="5" key="1">
    <citation type="journal article" date="2014" name="Gene">
        <title>Conserved function of Rho-related Rop/RAC GTPase signaling in regulation of cell polarity in Physcomitrella patens.</title>
        <authorList>
            <person name="Ito K."/>
            <person name="Ren J."/>
            <person name="Fujita T."/>
        </authorList>
    </citation>
    <scope>NUCLEOTIDE SEQUENCE</scope>
    <source>
        <strain evidence="5">Gransden2004</strain>
        <tissue evidence="5">Gametophore</tissue>
    </source>
</reference>
<dbReference type="InterPro" id="IPR038937">
    <property type="entry name" value="RopGEF"/>
</dbReference>
<dbReference type="PROSITE" id="PS51334">
    <property type="entry name" value="PRONE"/>
    <property type="match status" value="1"/>
</dbReference>
<dbReference type="GO" id="GO:0005085">
    <property type="term" value="F:guanyl-nucleotide exchange factor activity"/>
    <property type="evidence" value="ECO:0007669"/>
    <property type="project" value="UniProtKB-UniRule"/>
</dbReference>
<evidence type="ECO:0000256" key="3">
    <source>
        <dbReference type="SAM" id="MobiDB-lite"/>
    </source>
</evidence>
<feature type="region of interest" description="Disordered" evidence="3">
    <location>
        <begin position="626"/>
        <end position="651"/>
    </location>
</feature>
<evidence type="ECO:0000313" key="5">
    <source>
        <dbReference type="EMBL" id="BAO94213.1"/>
    </source>
</evidence>
<feature type="region of interest" description="Disordered" evidence="3">
    <location>
        <begin position="583"/>
        <end position="609"/>
    </location>
</feature>
<feature type="region of interest" description="Disordered" evidence="3">
    <location>
        <begin position="161"/>
        <end position="193"/>
    </location>
</feature>
<dbReference type="InterPro" id="IPR005512">
    <property type="entry name" value="PRONE_dom"/>
</dbReference>
<proteinExistence type="evidence at transcript level"/>
<evidence type="ECO:0000259" key="4">
    <source>
        <dbReference type="PROSITE" id="PS51334"/>
    </source>
</evidence>
<evidence type="ECO:0000256" key="2">
    <source>
        <dbReference type="PROSITE-ProRule" id="PRU00663"/>
    </source>
</evidence>
<protein>
    <submittedName>
        <fullName evidence="5">Guanine nucleotide exchange factor for Rop/RAC small GTPase</fullName>
    </submittedName>
</protein>
<keyword evidence="1 2" id="KW-0344">Guanine-nucleotide releasing factor</keyword>
<evidence type="ECO:0000256" key="1">
    <source>
        <dbReference type="ARBA" id="ARBA00022658"/>
    </source>
</evidence>
<dbReference type="EMBL" id="AB856895">
    <property type="protein sequence ID" value="BAO94213.1"/>
    <property type="molecule type" value="mRNA"/>
</dbReference>
<dbReference type="FunFam" id="1.20.58.2010:FF:000001">
    <property type="entry name" value="Rop guanine nucleotide exchange factor 14"/>
    <property type="match status" value="1"/>
</dbReference>
<dbReference type="AlphaFoldDB" id="A0A060PJW8"/>
<sequence length="712" mass="79553">MQRNQVGMEQRGRTEGKGIESVGNSKRRLATGRERSTPVVGLAVLRVLRNLSWSRGLRIPRRLLPPTHPHRSPGATLYYSDHESVRCCAAFYFVPRMKGLRGSSLNGSRRIPMDAASEDKFEERSLDGTSSTLSMEGLSMDLLGDGDASFSLNHCDDGASSSTGSSPLGWPLARMDRQSAAPSPSSSNMPSGRKDFMLEEKEESRTTELLEVEMMKEKFAKLLLGEDMSGGGKGVSTALAISNSITNLSASVFGELWRLEPLSMKRRNMWRREMNWILSVSDHIVELVPSWQRYPDGITVEVMVTRPRSDLSINLPALRKLNNMLLESLDSYHETEFWYVEHGISVSEDSRSVRHSMQRQEEKWWLPTPNVPANGLSEASEKFLHHQRDATSQILKAAMAINAQVLIEMEAPESYFETLPKNGRVCLGDDLYRAIASDHFSPDRLVSKLDIDDEHSILEMANRLEAAVVGWRRRSQTKAMTQIMPYENKLNRKTSWSKMKDFVGDAERRAVLAERAESVLLYLKQRVPGMSQTALDANKIQFNRDVGQSILESYSRVLESLAHNIIARIDDVLYANDLVKRSLGPQPSMAREDRSLSRRLSFSGRRTRHNGSTRFTALSTAYATPSISPSCSPTMSPRPTTPTSPLEGVKAPILTPGLGKALSDYMCRHIPEGGSLLELEVPQKFSLDGGRPWTYAGHLENSHALHSPPGRD</sequence>